<proteinExistence type="predicted"/>
<reference evidence="1" key="1">
    <citation type="submission" date="2021-05" db="EMBL/GenBank/DDBJ databases">
        <authorList>
            <person name="Scholz U."/>
            <person name="Mascher M."/>
            <person name="Fiebig A."/>
        </authorList>
    </citation>
    <scope>NUCLEOTIDE SEQUENCE [LARGE SCALE GENOMIC DNA]</scope>
</reference>
<organism evidence="1 2">
    <name type="scientific">Avena sativa</name>
    <name type="common">Oat</name>
    <dbReference type="NCBI Taxonomy" id="4498"/>
    <lineage>
        <taxon>Eukaryota</taxon>
        <taxon>Viridiplantae</taxon>
        <taxon>Streptophyta</taxon>
        <taxon>Embryophyta</taxon>
        <taxon>Tracheophyta</taxon>
        <taxon>Spermatophyta</taxon>
        <taxon>Magnoliopsida</taxon>
        <taxon>Liliopsida</taxon>
        <taxon>Poales</taxon>
        <taxon>Poaceae</taxon>
        <taxon>BOP clade</taxon>
        <taxon>Pooideae</taxon>
        <taxon>Poodae</taxon>
        <taxon>Poeae</taxon>
        <taxon>Poeae Chloroplast Group 1 (Aveneae type)</taxon>
        <taxon>Aveninae</taxon>
        <taxon>Avena</taxon>
    </lineage>
</organism>
<sequence>MESSAAGGDPHPSPSGGASPPPPPPPPPPSGWLAGLVSGAGRLLASVLGPDSSSPTDSVSTASGGSASSSPSSVRHPRTRGEGHYGGTDFDDSMRFPSKNNQLNQSEKETPLKGYTEASLAIISDIEPKDAIMQLLMQETYSRSECTTLIKIIQERVVDPDSGGVVDGDIPLPISWKADRQPTLGYSPFSPNVSSPSASSLPVHGHGFDNSGAADAAPTLTPVNRGLFNHNAGNIQSTCKRSYCAVRETPENLRRVKTKIDGNPINITKFKQVDVVRNRPGGDQKNNESTFFKSCPNKDLKNGFPLKVEPLNDLIPFEQKMMDLSHQKHKDAACDDSGSVSKLMFMEDIEATPSLQMGVQLQNGSKNRRRKQSNSPRTTLKISEPPAMGTRKQSNSPRTTPKFSESPAMSTRRKISDATAKTEIDLLEQTTPVSTDKQDPDYVPEKRPVGRPRKGK</sequence>
<name>A0ACD5UII8_AVESA</name>
<evidence type="ECO:0000313" key="1">
    <source>
        <dbReference type="EnsemblPlants" id="AVESA.00010b.r2.2AG0257980.1.CDS"/>
    </source>
</evidence>
<keyword evidence="2" id="KW-1185">Reference proteome</keyword>
<dbReference type="Proteomes" id="UP001732700">
    <property type="component" value="Chromosome 2A"/>
</dbReference>
<accession>A0ACD5UII8</accession>
<evidence type="ECO:0000313" key="2">
    <source>
        <dbReference type="Proteomes" id="UP001732700"/>
    </source>
</evidence>
<protein>
    <submittedName>
        <fullName evidence="1">Uncharacterized protein</fullName>
    </submittedName>
</protein>
<dbReference type="EnsemblPlants" id="AVESA.00010b.r2.2AG0257980.1">
    <property type="protein sequence ID" value="AVESA.00010b.r2.2AG0257980.1.CDS"/>
    <property type="gene ID" value="AVESA.00010b.r2.2AG0257980"/>
</dbReference>
<reference evidence="1" key="2">
    <citation type="submission" date="2025-09" db="UniProtKB">
        <authorList>
            <consortium name="EnsemblPlants"/>
        </authorList>
    </citation>
    <scope>IDENTIFICATION</scope>
</reference>